<evidence type="ECO:0000313" key="2">
    <source>
        <dbReference type="Proteomes" id="UP001230188"/>
    </source>
</evidence>
<proteinExistence type="predicted"/>
<reference evidence="1" key="1">
    <citation type="submission" date="2023-01" db="EMBL/GenBank/DDBJ databases">
        <title>Metagenome sequencing of chrysophaentin producing Chrysophaeum taylorii.</title>
        <authorList>
            <person name="Davison J."/>
            <person name="Bewley C."/>
        </authorList>
    </citation>
    <scope>NUCLEOTIDE SEQUENCE</scope>
    <source>
        <strain evidence="1">NIES-1699</strain>
    </source>
</reference>
<accession>A0AAD7UHY8</accession>
<comment type="caution">
    <text evidence="1">The sequence shown here is derived from an EMBL/GenBank/DDBJ whole genome shotgun (WGS) entry which is preliminary data.</text>
</comment>
<protein>
    <submittedName>
        <fullName evidence="1">Uncharacterized protein</fullName>
    </submittedName>
</protein>
<organism evidence="1 2">
    <name type="scientific">Chrysophaeum taylorii</name>
    <dbReference type="NCBI Taxonomy" id="2483200"/>
    <lineage>
        <taxon>Eukaryota</taxon>
        <taxon>Sar</taxon>
        <taxon>Stramenopiles</taxon>
        <taxon>Ochrophyta</taxon>
        <taxon>Pelagophyceae</taxon>
        <taxon>Pelagomonadales</taxon>
        <taxon>Pelagomonadaceae</taxon>
        <taxon>Chrysophaeum</taxon>
    </lineage>
</organism>
<evidence type="ECO:0000313" key="1">
    <source>
        <dbReference type="EMBL" id="KAJ8605496.1"/>
    </source>
</evidence>
<dbReference type="EMBL" id="JAQMWT010000314">
    <property type="protein sequence ID" value="KAJ8605496.1"/>
    <property type="molecule type" value="Genomic_DNA"/>
</dbReference>
<dbReference type="Proteomes" id="UP001230188">
    <property type="component" value="Unassembled WGS sequence"/>
</dbReference>
<gene>
    <name evidence="1" type="ORF">CTAYLR_000014</name>
</gene>
<name>A0AAD7UHY8_9STRA</name>
<keyword evidence="2" id="KW-1185">Reference proteome</keyword>
<dbReference type="AlphaFoldDB" id="A0AAD7UHY8"/>
<sequence length="161" mass="18110">MMMEVSCIPRLSRSFATVPVMASTNRTLREQILRGYGELPFRGQPIYVGEGVLVAEDAWACALQLEVTAREAFGTLSAFDLEAWLKDRINLEGTLSDRIAFETLVANLDGGGGFEAGYLPEKITDILQSPLKEVDPCRGLDDDFFFFDFFCKEKHEEEQQE</sequence>